<dbReference type="CDD" id="cd05822">
    <property type="entry name" value="TLP_HIUase"/>
    <property type="match status" value="1"/>
</dbReference>
<keyword evidence="7 10" id="KW-0659">Purine metabolism</keyword>
<evidence type="ECO:0000256" key="9">
    <source>
        <dbReference type="PIRSR" id="PIRSR600895-51"/>
    </source>
</evidence>
<dbReference type="EC" id="3.5.2.17" evidence="5 10"/>
<dbReference type="GO" id="GO:0033971">
    <property type="term" value="F:hydroxyisourate hydrolase activity"/>
    <property type="evidence" value="ECO:0007669"/>
    <property type="project" value="UniProtKB-EC"/>
</dbReference>
<evidence type="ECO:0000256" key="4">
    <source>
        <dbReference type="ARBA" id="ARBA00011881"/>
    </source>
</evidence>
<dbReference type="InterPro" id="IPR000895">
    <property type="entry name" value="Transthyretin/HIU_hydrolase"/>
</dbReference>
<gene>
    <name evidence="12" type="primary">uraH</name>
    <name evidence="12" type="ORF">DC346_03880</name>
</gene>
<feature type="domain" description="Transthyretin/hydroxyisourate hydrolase" evidence="11">
    <location>
        <begin position="4"/>
        <end position="110"/>
    </location>
</feature>
<dbReference type="Proteomes" id="UP000253688">
    <property type="component" value="Unassembled WGS sequence"/>
</dbReference>
<feature type="binding site" evidence="9">
    <location>
        <position position="7"/>
    </location>
    <ligand>
        <name>substrate</name>
    </ligand>
</feature>
<comment type="caution">
    <text evidence="12">The sequence shown here is derived from an EMBL/GenBank/DDBJ whole genome shotgun (WGS) entry which is preliminary data.</text>
</comment>
<name>A0A365PM43_ACIJU</name>
<proteinExistence type="inferred from homology"/>
<sequence>MAGISTHILNAALGKPAVGVSVELLKETSQGYISMGTQLTDVDGRIKAFNLDSFTTGNYQLIFHTVDYFQSLEIESFYPKVCIDFTVLDIHQHYHVPLLISPFSYSTYRGS</sequence>
<evidence type="ECO:0000256" key="2">
    <source>
        <dbReference type="ARBA" id="ARBA00002704"/>
    </source>
</evidence>
<feature type="binding site" evidence="9">
    <location>
        <position position="45"/>
    </location>
    <ligand>
        <name>substrate</name>
    </ligand>
</feature>
<dbReference type="AlphaFoldDB" id="A0A365PM43"/>
<dbReference type="PRINTS" id="PR00189">
    <property type="entry name" value="TRNSTHYRETIN"/>
</dbReference>
<dbReference type="InterPro" id="IPR023419">
    <property type="entry name" value="Transthyretin_CS"/>
</dbReference>
<comment type="similarity">
    <text evidence="3 10">Belongs to the transthyretin family. 5-hydroxyisourate hydrolase subfamily.</text>
</comment>
<dbReference type="Gene3D" id="2.60.40.180">
    <property type="entry name" value="Transthyretin/hydroxyisourate hydrolase domain"/>
    <property type="match status" value="1"/>
</dbReference>
<evidence type="ECO:0000256" key="6">
    <source>
        <dbReference type="ARBA" id="ARBA00017539"/>
    </source>
</evidence>
<organism evidence="12 13">
    <name type="scientific">Acinetobacter junii</name>
    <dbReference type="NCBI Taxonomy" id="40215"/>
    <lineage>
        <taxon>Bacteria</taxon>
        <taxon>Pseudomonadati</taxon>
        <taxon>Pseudomonadota</taxon>
        <taxon>Gammaproteobacteria</taxon>
        <taxon>Moraxellales</taxon>
        <taxon>Moraxellaceae</taxon>
        <taxon>Acinetobacter</taxon>
    </lineage>
</organism>
<dbReference type="STRING" id="40215.BVL33_08220"/>
<dbReference type="Pfam" id="PF00576">
    <property type="entry name" value="Transthyretin"/>
    <property type="match status" value="1"/>
</dbReference>
<evidence type="ECO:0000259" key="11">
    <source>
        <dbReference type="Pfam" id="PF00576"/>
    </source>
</evidence>
<evidence type="ECO:0000256" key="5">
    <source>
        <dbReference type="ARBA" id="ARBA00012609"/>
    </source>
</evidence>
<evidence type="ECO:0000256" key="8">
    <source>
        <dbReference type="ARBA" id="ARBA00022801"/>
    </source>
</evidence>
<feature type="binding site" evidence="9">
    <location>
        <position position="108"/>
    </location>
    <ligand>
        <name>substrate</name>
    </ligand>
</feature>
<dbReference type="PROSITE" id="PS00768">
    <property type="entry name" value="TRANSTHYRETIN_1"/>
    <property type="match status" value="1"/>
</dbReference>
<accession>A0A365PM43</accession>
<evidence type="ECO:0000256" key="3">
    <source>
        <dbReference type="ARBA" id="ARBA00009850"/>
    </source>
</evidence>
<dbReference type="PROSITE" id="PS00769">
    <property type="entry name" value="TRANSTHYRETIN_2"/>
    <property type="match status" value="1"/>
</dbReference>
<evidence type="ECO:0000313" key="12">
    <source>
        <dbReference type="EMBL" id="RBA49257.1"/>
    </source>
</evidence>
<dbReference type="PANTHER" id="PTHR10395:SF7">
    <property type="entry name" value="5-HYDROXYISOURATE HYDROLASE"/>
    <property type="match status" value="1"/>
</dbReference>
<comment type="catalytic activity">
    <reaction evidence="1 10">
        <text>5-hydroxyisourate + H2O = 5-hydroxy-2-oxo-4-ureido-2,5-dihydro-1H-imidazole-5-carboxylate + H(+)</text>
        <dbReference type="Rhea" id="RHEA:23736"/>
        <dbReference type="ChEBI" id="CHEBI:15377"/>
        <dbReference type="ChEBI" id="CHEBI:15378"/>
        <dbReference type="ChEBI" id="CHEBI:18072"/>
        <dbReference type="ChEBI" id="CHEBI:58639"/>
        <dbReference type="EC" id="3.5.2.17"/>
    </reaction>
</comment>
<dbReference type="PANTHER" id="PTHR10395">
    <property type="entry name" value="URICASE AND TRANSTHYRETIN-RELATED"/>
    <property type="match status" value="1"/>
</dbReference>
<dbReference type="InterPro" id="IPR023418">
    <property type="entry name" value="Thyroxine_BS"/>
</dbReference>
<dbReference type="EMBL" id="QEWH01000020">
    <property type="protein sequence ID" value="RBA49257.1"/>
    <property type="molecule type" value="Genomic_DNA"/>
</dbReference>
<evidence type="ECO:0000256" key="7">
    <source>
        <dbReference type="ARBA" id="ARBA00022631"/>
    </source>
</evidence>
<dbReference type="GO" id="GO:0006144">
    <property type="term" value="P:purine nucleobase metabolic process"/>
    <property type="evidence" value="ECO:0007669"/>
    <property type="project" value="UniProtKB-KW"/>
</dbReference>
<dbReference type="NCBIfam" id="TIGR02962">
    <property type="entry name" value="hdxy_isourate"/>
    <property type="match status" value="1"/>
</dbReference>
<dbReference type="RefSeq" id="WP_112986130.1">
    <property type="nucleotide sequence ID" value="NZ_CP078018.1"/>
</dbReference>
<comment type="subunit">
    <text evidence="4 10">Homotetramer.</text>
</comment>
<evidence type="ECO:0000256" key="10">
    <source>
        <dbReference type="RuleBase" id="RU361270"/>
    </source>
</evidence>
<keyword evidence="8 10" id="KW-0378">Hydrolase</keyword>
<dbReference type="SUPFAM" id="SSF49472">
    <property type="entry name" value="Transthyretin (synonym: prealbumin)"/>
    <property type="match status" value="1"/>
</dbReference>
<dbReference type="InterPro" id="IPR014306">
    <property type="entry name" value="Hydroxyisourate_hydrolase"/>
</dbReference>
<comment type="function">
    <text evidence="2">Catalyzes the hydrolysis of 5-hydroxyisourate (HIU) to 2-oxo-4-hydroxy-4-carboxy-5-ureidoimidazoline (OHCU).</text>
</comment>
<evidence type="ECO:0000256" key="1">
    <source>
        <dbReference type="ARBA" id="ARBA00001043"/>
    </source>
</evidence>
<reference evidence="12 13" key="1">
    <citation type="submission" date="2018-04" db="EMBL/GenBank/DDBJ databases">
        <title>Acinetobacter junii Genome sequencing and assembly.</title>
        <authorList>
            <person name="Su J."/>
            <person name="Rensing C."/>
            <person name="Mazhar H.S."/>
        </authorList>
    </citation>
    <scope>NUCLEOTIDE SEQUENCE [LARGE SCALE GENOMIC DNA]</scope>
    <source>
        <strain evidence="12 13">SC22</strain>
    </source>
</reference>
<protein>
    <recommendedName>
        <fullName evidence="6 10">5-hydroxyisourate hydrolase</fullName>
        <shortName evidence="10">HIU hydrolase</shortName>
        <shortName evidence="10">HIUHase</shortName>
        <ecNumber evidence="5 10">3.5.2.17</ecNumber>
    </recommendedName>
</protein>
<dbReference type="InterPro" id="IPR023416">
    <property type="entry name" value="Transthyretin/HIU_hydrolase_d"/>
</dbReference>
<evidence type="ECO:0000313" key="13">
    <source>
        <dbReference type="Proteomes" id="UP000253688"/>
    </source>
</evidence>
<dbReference type="InterPro" id="IPR036817">
    <property type="entry name" value="Transthyretin/HIU_hydrolase_sf"/>
</dbReference>